<protein>
    <recommendedName>
        <fullName evidence="9">Cobalamin biosynthesis protein CobD</fullName>
    </recommendedName>
</protein>
<comment type="caution">
    <text evidence="10">The sequence shown here is derived from an EMBL/GenBank/DDBJ whole genome shotgun (WGS) entry which is preliminary data.</text>
</comment>
<sequence length="314" mass="34903">MELYYIAIAFIIDLIIGDPYFLPHPIVLIGKFISFMEKLLRKFSTNPKALKGAGVVLLITTVMFSASIVLVPLFMLRQFGEPFYIVGYVYFSYAILSTKCLKDEAVKVKKALEKSLEDGRRQVGYIVGRDTTELSKDEVIKATIETVAENTTDGIIAPLFFLFIGGPALAMAYKGVNTLDSMVGYKNEKYINFGCASAITDDILNFIPARISGFVMAGASIIAQFDFKKSLQILLRDHDKHNSPNSAWTEAAAAGALNIQLGGTHTYFGKEIYKPTIGDYTKDVAVEDIDRMNKLMLVTCCLFMVLGLFIKSRW</sequence>
<evidence type="ECO:0000256" key="8">
    <source>
        <dbReference type="ARBA" id="ARBA00023136"/>
    </source>
</evidence>
<dbReference type="RefSeq" id="WP_113919833.1">
    <property type="nucleotide sequence ID" value="NZ_QNRX01000003.1"/>
</dbReference>
<dbReference type="InterPro" id="IPR004485">
    <property type="entry name" value="Cobalamin_biosynth_CobD/CbiB"/>
</dbReference>
<evidence type="ECO:0000256" key="2">
    <source>
        <dbReference type="ARBA" id="ARBA00004953"/>
    </source>
</evidence>
<keyword evidence="5 9" id="KW-0169">Cobalamin biosynthesis</keyword>
<keyword evidence="11" id="KW-1185">Reference proteome</keyword>
<feature type="transmembrane region" description="Helical" evidence="9">
    <location>
        <begin position="6"/>
        <end position="33"/>
    </location>
</feature>
<evidence type="ECO:0000256" key="6">
    <source>
        <dbReference type="ARBA" id="ARBA00022692"/>
    </source>
</evidence>
<dbReference type="HAMAP" id="MF_00024">
    <property type="entry name" value="CobD_CbiB"/>
    <property type="match status" value="1"/>
</dbReference>
<keyword evidence="6 9" id="KW-0812">Transmembrane</keyword>
<evidence type="ECO:0000256" key="9">
    <source>
        <dbReference type="HAMAP-Rule" id="MF_00024"/>
    </source>
</evidence>
<dbReference type="OrthoDB" id="9811967at2"/>
<keyword evidence="7 9" id="KW-1133">Transmembrane helix</keyword>
<dbReference type="PANTHER" id="PTHR34308">
    <property type="entry name" value="COBALAMIN BIOSYNTHESIS PROTEIN CBIB"/>
    <property type="match status" value="1"/>
</dbReference>
<proteinExistence type="inferred from homology"/>
<dbReference type="Proteomes" id="UP000253490">
    <property type="component" value="Unassembled WGS sequence"/>
</dbReference>
<comment type="similarity">
    <text evidence="3 9">Belongs to the CobD/CbiB family.</text>
</comment>
<evidence type="ECO:0000256" key="5">
    <source>
        <dbReference type="ARBA" id="ARBA00022573"/>
    </source>
</evidence>
<dbReference type="GO" id="GO:0005886">
    <property type="term" value="C:plasma membrane"/>
    <property type="evidence" value="ECO:0007669"/>
    <property type="project" value="UniProtKB-SubCell"/>
</dbReference>
<organism evidence="10 11">
    <name type="scientific">Alkalibaculum bacchi</name>
    <dbReference type="NCBI Taxonomy" id="645887"/>
    <lineage>
        <taxon>Bacteria</taxon>
        <taxon>Bacillati</taxon>
        <taxon>Bacillota</taxon>
        <taxon>Clostridia</taxon>
        <taxon>Eubacteriales</taxon>
        <taxon>Eubacteriaceae</taxon>
        <taxon>Alkalibaculum</taxon>
    </lineage>
</organism>
<accession>A0A366ICA7</accession>
<evidence type="ECO:0000256" key="7">
    <source>
        <dbReference type="ARBA" id="ARBA00022989"/>
    </source>
</evidence>
<dbReference type="NCBIfam" id="TIGR00380">
    <property type="entry name" value="cobal_cbiB"/>
    <property type="match status" value="1"/>
</dbReference>
<feature type="transmembrane region" description="Helical" evidence="9">
    <location>
        <begin position="54"/>
        <end position="76"/>
    </location>
</feature>
<dbReference type="AlphaFoldDB" id="A0A366ICA7"/>
<gene>
    <name evidence="9" type="primary">cobD</name>
    <name evidence="10" type="ORF">DES36_103170</name>
</gene>
<comment type="pathway">
    <text evidence="2 9">Cofactor biosynthesis; adenosylcobalamin biosynthesis.</text>
</comment>
<keyword evidence="8 9" id="KW-0472">Membrane</keyword>
<dbReference type="GO" id="GO:0048472">
    <property type="term" value="F:threonine-phosphate decarboxylase activity"/>
    <property type="evidence" value="ECO:0007669"/>
    <property type="project" value="InterPro"/>
</dbReference>
<dbReference type="PANTHER" id="PTHR34308:SF1">
    <property type="entry name" value="COBALAMIN BIOSYNTHESIS PROTEIN CBIB"/>
    <property type="match status" value="1"/>
</dbReference>
<evidence type="ECO:0000256" key="3">
    <source>
        <dbReference type="ARBA" id="ARBA00006263"/>
    </source>
</evidence>
<evidence type="ECO:0000313" key="11">
    <source>
        <dbReference type="Proteomes" id="UP000253490"/>
    </source>
</evidence>
<evidence type="ECO:0000256" key="1">
    <source>
        <dbReference type="ARBA" id="ARBA00004651"/>
    </source>
</evidence>
<comment type="function">
    <text evidence="9">Converts cobyric acid to cobinamide by the addition of aminopropanol on the F carboxylic group.</text>
</comment>
<dbReference type="Pfam" id="PF03186">
    <property type="entry name" value="CobD_Cbib"/>
    <property type="match status" value="1"/>
</dbReference>
<dbReference type="GO" id="GO:0009236">
    <property type="term" value="P:cobalamin biosynthetic process"/>
    <property type="evidence" value="ECO:0007669"/>
    <property type="project" value="UniProtKB-UniRule"/>
</dbReference>
<dbReference type="UniPathway" id="UPA00148"/>
<evidence type="ECO:0000256" key="4">
    <source>
        <dbReference type="ARBA" id="ARBA00022475"/>
    </source>
</evidence>
<dbReference type="EMBL" id="QNRX01000003">
    <property type="protein sequence ID" value="RBP68407.1"/>
    <property type="molecule type" value="Genomic_DNA"/>
</dbReference>
<keyword evidence="4 9" id="KW-1003">Cell membrane</keyword>
<evidence type="ECO:0000313" key="10">
    <source>
        <dbReference type="EMBL" id="RBP68407.1"/>
    </source>
</evidence>
<feature type="transmembrane region" description="Helical" evidence="9">
    <location>
        <begin position="295"/>
        <end position="312"/>
    </location>
</feature>
<comment type="subcellular location">
    <subcellularLocation>
        <location evidence="1 9">Cell membrane</location>
        <topology evidence="1 9">Multi-pass membrane protein</topology>
    </subcellularLocation>
</comment>
<name>A0A366ICA7_9FIRM</name>
<reference evidence="10 11" key="1">
    <citation type="submission" date="2018-06" db="EMBL/GenBank/DDBJ databases">
        <title>Genomic Encyclopedia of Type Strains, Phase IV (KMG-IV): sequencing the most valuable type-strain genomes for metagenomic binning, comparative biology and taxonomic classification.</title>
        <authorList>
            <person name="Goeker M."/>
        </authorList>
    </citation>
    <scope>NUCLEOTIDE SEQUENCE [LARGE SCALE GENOMIC DNA]</scope>
    <source>
        <strain evidence="10 11">DSM 22112</strain>
    </source>
</reference>
<dbReference type="GO" id="GO:0015420">
    <property type="term" value="F:ABC-type vitamin B12 transporter activity"/>
    <property type="evidence" value="ECO:0007669"/>
    <property type="project" value="UniProtKB-UniRule"/>
</dbReference>
<comment type="caution">
    <text evidence="9">Lacks conserved residue(s) required for the propagation of feature annotation.</text>
</comment>